<evidence type="ECO:0008006" key="3">
    <source>
        <dbReference type="Google" id="ProtNLM"/>
    </source>
</evidence>
<dbReference type="OrthoDB" id="3149508at2759"/>
<name>V2WH98_MONRO</name>
<dbReference type="Pfam" id="PF18758">
    <property type="entry name" value="KDZ"/>
    <property type="match status" value="1"/>
</dbReference>
<comment type="caution">
    <text evidence="1">The sequence shown here is derived from an EMBL/GenBank/DDBJ whole genome shotgun (WGS) entry which is preliminary data.</text>
</comment>
<gene>
    <name evidence="1" type="ORF">Moror_13463</name>
</gene>
<proteinExistence type="predicted"/>
<evidence type="ECO:0000313" key="1">
    <source>
        <dbReference type="EMBL" id="ESK80962.1"/>
    </source>
</evidence>
<evidence type="ECO:0000313" key="2">
    <source>
        <dbReference type="Proteomes" id="UP000017559"/>
    </source>
</evidence>
<reference evidence="1 2" key="1">
    <citation type="journal article" date="2014" name="BMC Genomics">
        <title>Genome and secretome analysis of the hemibiotrophic fungal pathogen, Moniliophthora roreri, which causes frosty pod rot disease of cacao: mechanisms of the biotrophic and necrotrophic phases.</title>
        <authorList>
            <person name="Meinhardt L.W."/>
            <person name="Costa G.G.L."/>
            <person name="Thomazella D.P.T."/>
            <person name="Teixeira P.J.P.L."/>
            <person name="Carazzolle M.F."/>
            <person name="Schuster S.C."/>
            <person name="Carlson J.E."/>
            <person name="Guiltinan M.J."/>
            <person name="Mieczkowski P."/>
            <person name="Farmer A."/>
            <person name="Ramaraj T."/>
            <person name="Crozier J."/>
            <person name="Davis R.E."/>
            <person name="Shao J."/>
            <person name="Melnick R.L."/>
            <person name="Pereira G.A.G."/>
            <person name="Bailey B.A."/>
        </authorList>
    </citation>
    <scope>NUCLEOTIDE SEQUENCE [LARGE SCALE GENOMIC DNA]</scope>
    <source>
        <strain evidence="1 2">MCA 2997</strain>
    </source>
</reference>
<dbReference type="EMBL" id="AWSO01002802">
    <property type="protein sequence ID" value="ESK80962.1"/>
    <property type="molecule type" value="Genomic_DNA"/>
</dbReference>
<dbReference type="HOGENOM" id="CLU_678918_0_0_1"/>
<dbReference type="Proteomes" id="UP000017559">
    <property type="component" value="Unassembled WGS sequence"/>
</dbReference>
<dbReference type="InterPro" id="IPR040521">
    <property type="entry name" value="KDZ"/>
</dbReference>
<accession>V2WH98</accession>
<feature type="non-terminal residue" evidence="1">
    <location>
        <position position="1"/>
    </location>
</feature>
<protein>
    <recommendedName>
        <fullName evidence="3">CxC1-like cysteine cluster associated with KDZ transposases domain-containing protein</fullName>
    </recommendedName>
</protein>
<organism evidence="1 2">
    <name type="scientific">Moniliophthora roreri (strain MCA 2997)</name>
    <name type="common">Cocoa frosty pod rot fungus</name>
    <name type="synonym">Crinipellis roreri</name>
    <dbReference type="NCBI Taxonomy" id="1381753"/>
    <lineage>
        <taxon>Eukaryota</taxon>
        <taxon>Fungi</taxon>
        <taxon>Dikarya</taxon>
        <taxon>Basidiomycota</taxon>
        <taxon>Agaricomycotina</taxon>
        <taxon>Agaricomycetes</taxon>
        <taxon>Agaricomycetidae</taxon>
        <taxon>Agaricales</taxon>
        <taxon>Marasmiineae</taxon>
        <taxon>Marasmiaceae</taxon>
        <taxon>Moniliophthora</taxon>
    </lineage>
</organism>
<sequence length="406" mass="46814">KSVCGHLNALNKQNRSKFKNTNISGIVNCQCDHIFVLASGNLPLGERFVAVDRVLTRALSLQPFNVAHVPVYIVSYDSMCSFCVKIPGHWAASHPKHAHLIPYMQFVIPVCHCCNHIDSCKPLYLYTYKEGAGWFSAEMAEMYWPILNAVGAACRQMNLSPQEEHINMSHGDWNWRKTLFKDLKECKKIYIEKRDHFVALCQVFANKVVIWNEMDHSPVVVDKWTVKSVYSHGNVKAPTLEALFNKMQRTRETVLMPTGKRRMGAAASYIQAGLDIYLEQKFLLVQDMKKFRQKQVQFLPAEFDVARLEDLSPELEAQKLYLPSEFSAPERSTMKLSSLTTKEANLIRQRLVKLVWRLHMVVQIYSEALLCKRNDEHGQEQNMRANQHLTSIRNECDLLIQHYESL</sequence>
<keyword evidence="2" id="KW-1185">Reference proteome</keyword>
<dbReference type="KEGG" id="mrr:Moror_13463"/>
<dbReference type="AlphaFoldDB" id="V2WH98"/>